<dbReference type="Proteomes" id="UP001180840">
    <property type="component" value="Unassembled WGS sequence"/>
</dbReference>
<dbReference type="RefSeq" id="WP_290194629.1">
    <property type="nucleotide sequence ID" value="NZ_CP047654.1"/>
</dbReference>
<dbReference type="Pfam" id="PF01590">
    <property type="entry name" value="GAF"/>
    <property type="match status" value="1"/>
</dbReference>
<dbReference type="InterPro" id="IPR003018">
    <property type="entry name" value="GAF"/>
</dbReference>
<protein>
    <recommendedName>
        <fullName evidence="1">PPM-type phosphatase domain-containing protein</fullName>
    </recommendedName>
</protein>
<dbReference type="SMART" id="SM00065">
    <property type="entry name" value="GAF"/>
    <property type="match status" value="1"/>
</dbReference>
<dbReference type="SUPFAM" id="SSF55781">
    <property type="entry name" value="GAF domain-like"/>
    <property type="match status" value="1"/>
</dbReference>
<evidence type="ECO:0000313" key="3">
    <source>
        <dbReference type="Proteomes" id="UP001180840"/>
    </source>
</evidence>
<dbReference type="SMART" id="SM00331">
    <property type="entry name" value="PP2C_SIG"/>
    <property type="match status" value="1"/>
</dbReference>
<accession>A0ABU1ZXJ9</accession>
<keyword evidence="3" id="KW-1185">Reference proteome</keyword>
<dbReference type="InterPro" id="IPR001932">
    <property type="entry name" value="PPM-type_phosphatase-like_dom"/>
</dbReference>
<dbReference type="InterPro" id="IPR029016">
    <property type="entry name" value="GAF-like_dom_sf"/>
</dbReference>
<proteinExistence type="predicted"/>
<dbReference type="EMBL" id="JAVDXZ010000001">
    <property type="protein sequence ID" value="MDR7329656.1"/>
    <property type="molecule type" value="Genomic_DNA"/>
</dbReference>
<dbReference type="SUPFAM" id="SSF81606">
    <property type="entry name" value="PP2C-like"/>
    <property type="match status" value="1"/>
</dbReference>
<sequence>MDEQKRQAALDALHILDTPADERLDRVTRLAKELLDVPIVALNFIDHDRQWTKSQIGLGPVKDVRRDDSICQHTVASNSLFMIEDTHASPDFAAHPAVTGPPYVRFYAGHPVHAPGGQPVGALCAIDTRPRQFSDHQLDLLRDLALWMETELGRECLTEEVDAARLLSMSHECPQIPGYTIAADSTAHVSLSGDFYDLTGLPGSLRVTLADAMGSGIGAALVAAGVRASLRTEPERPLIQAMTDADRILHEDFAEKDMFVTAVHANVELATGKIELVDAGHGLAFVIGADTSWRPLRSVNLPLGMNSAVAGDYKLVTDSLAPGEHLVCCSDGLLDVLDPADPFGHVERVIRELGPEQAIARVADLALDARATDDITAIVIRRDA</sequence>
<gene>
    <name evidence="2" type="ORF">J2S39_001332</name>
</gene>
<dbReference type="PANTHER" id="PTHR43102">
    <property type="entry name" value="SLR1143 PROTEIN"/>
    <property type="match status" value="1"/>
</dbReference>
<dbReference type="Gene3D" id="3.60.40.10">
    <property type="entry name" value="PPM-type phosphatase domain"/>
    <property type="match status" value="1"/>
</dbReference>
<name>A0ABU1ZXJ9_9CORY</name>
<reference evidence="2" key="1">
    <citation type="submission" date="2023-07" db="EMBL/GenBank/DDBJ databases">
        <title>Sequencing the genomes of 1000 actinobacteria strains.</title>
        <authorList>
            <person name="Klenk H.-P."/>
        </authorList>
    </citation>
    <scope>NUCLEOTIDE SEQUENCE</scope>
    <source>
        <strain evidence="2">DSM 107476</strain>
    </source>
</reference>
<dbReference type="PROSITE" id="PS51746">
    <property type="entry name" value="PPM_2"/>
    <property type="match status" value="1"/>
</dbReference>
<feature type="domain" description="PPM-type phosphatase" evidence="1">
    <location>
        <begin position="195"/>
        <end position="382"/>
    </location>
</feature>
<dbReference type="Pfam" id="PF07228">
    <property type="entry name" value="SpoIIE"/>
    <property type="match status" value="1"/>
</dbReference>
<comment type="caution">
    <text evidence="2">The sequence shown here is derived from an EMBL/GenBank/DDBJ whole genome shotgun (WGS) entry which is preliminary data.</text>
</comment>
<evidence type="ECO:0000313" key="2">
    <source>
        <dbReference type="EMBL" id="MDR7329656.1"/>
    </source>
</evidence>
<dbReference type="PANTHER" id="PTHR43102:SF2">
    <property type="entry name" value="GAF DOMAIN-CONTAINING PROTEIN"/>
    <property type="match status" value="1"/>
</dbReference>
<evidence type="ECO:0000259" key="1">
    <source>
        <dbReference type="PROSITE" id="PS51746"/>
    </source>
</evidence>
<dbReference type="Gene3D" id="3.30.450.40">
    <property type="match status" value="1"/>
</dbReference>
<organism evidence="2 3">
    <name type="scientific">Corynebacterium guangdongense</name>
    <dbReference type="NCBI Taxonomy" id="1783348"/>
    <lineage>
        <taxon>Bacteria</taxon>
        <taxon>Bacillati</taxon>
        <taxon>Actinomycetota</taxon>
        <taxon>Actinomycetes</taxon>
        <taxon>Mycobacteriales</taxon>
        <taxon>Corynebacteriaceae</taxon>
        <taxon>Corynebacterium</taxon>
    </lineage>
</organism>
<dbReference type="InterPro" id="IPR036457">
    <property type="entry name" value="PPM-type-like_dom_sf"/>
</dbReference>